<evidence type="ECO:0000313" key="3">
    <source>
        <dbReference type="EMBL" id="SFQ80165.1"/>
    </source>
</evidence>
<accession>A0A1I6BGU6</accession>
<dbReference type="STRING" id="1227077.SAMN04515668_4549"/>
<name>A0A1I6BGU6_HYMAR</name>
<dbReference type="Pfam" id="PF17955">
    <property type="entry name" value="Cas6b_N"/>
    <property type="match status" value="1"/>
</dbReference>
<dbReference type="Proteomes" id="UP000199029">
    <property type="component" value="Unassembled WGS sequence"/>
</dbReference>
<evidence type="ECO:0000313" key="4">
    <source>
        <dbReference type="Proteomes" id="UP000199029"/>
    </source>
</evidence>
<dbReference type="InterPro" id="IPR041528">
    <property type="entry name" value="Cas6b_N"/>
</dbReference>
<evidence type="ECO:0000259" key="2">
    <source>
        <dbReference type="Pfam" id="PF17955"/>
    </source>
</evidence>
<evidence type="ECO:0000259" key="1">
    <source>
        <dbReference type="Pfam" id="PF17262"/>
    </source>
</evidence>
<evidence type="ECO:0008006" key="5">
    <source>
        <dbReference type="Google" id="ProtNLM"/>
    </source>
</evidence>
<protein>
    <recommendedName>
        <fullName evidence="5">DNA repair protein</fullName>
    </recommendedName>
</protein>
<feature type="domain" description="Cas6b N-terminal" evidence="2">
    <location>
        <begin position="29"/>
        <end position="128"/>
    </location>
</feature>
<gene>
    <name evidence="3" type="ORF">SAMN04515668_4549</name>
</gene>
<feature type="domain" description="Cas6b C-terminal" evidence="1">
    <location>
        <begin position="135"/>
        <end position="245"/>
    </location>
</feature>
<sequence length="247" mass="27508">MDTRTISPSSSATTLTPNSNSTLLADSVRLATITFPGIRLQPRDAHKLRGYLGGLFRDHSPLLHNHFDDGTYRQHYPLVQYKVLNEVATLVGLNEGAAPLVQLFLHIRELDLAGKRHPVLDKHIRHESAAIGLGTELYRYRFVTRWLPLNQGNHRDYQALEPAARRMQLTRILTNNILALLKAANVYAPQLPRLMVHLALSEPVLTQFKNQPMLGFGGEFVANVVLPDGLGLGKSVARGFGSVQRLD</sequence>
<organism evidence="3 4">
    <name type="scientific">Hymenobacter arizonensis</name>
    <name type="common">Siccationidurans arizonensis</name>
    <dbReference type="NCBI Taxonomy" id="1227077"/>
    <lineage>
        <taxon>Bacteria</taxon>
        <taxon>Pseudomonadati</taxon>
        <taxon>Bacteroidota</taxon>
        <taxon>Cytophagia</taxon>
        <taxon>Cytophagales</taxon>
        <taxon>Hymenobacteraceae</taxon>
        <taxon>Hymenobacter</taxon>
    </lineage>
</organism>
<dbReference type="Pfam" id="PF17262">
    <property type="entry name" value="Cas6b_C"/>
    <property type="match status" value="1"/>
</dbReference>
<dbReference type="EMBL" id="FOXS01000008">
    <property type="protein sequence ID" value="SFQ80165.1"/>
    <property type="molecule type" value="Genomic_DNA"/>
</dbReference>
<dbReference type="RefSeq" id="WP_177204862.1">
    <property type="nucleotide sequence ID" value="NZ_FOXS01000008.1"/>
</dbReference>
<keyword evidence="4" id="KW-1185">Reference proteome</keyword>
<dbReference type="AlphaFoldDB" id="A0A1I6BGU6"/>
<proteinExistence type="predicted"/>
<reference evidence="4" key="1">
    <citation type="submission" date="2016-10" db="EMBL/GenBank/DDBJ databases">
        <authorList>
            <person name="Varghese N."/>
            <person name="Submissions S."/>
        </authorList>
    </citation>
    <scope>NUCLEOTIDE SEQUENCE [LARGE SCALE GENOMIC DNA]</scope>
    <source>
        <strain evidence="4">OR362-8,ATCC BAA-1266,JCM 13504</strain>
    </source>
</reference>
<dbReference type="InterPro" id="IPR020209">
    <property type="entry name" value="Cas6b_C"/>
</dbReference>